<dbReference type="PRINTS" id="PR00866">
    <property type="entry name" value="RNADNAPOLMS"/>
</dbReference>
<feature type="compositionally biased region" description="Basic and acidic residues" evidence="9">
    <location>
        <begin position="385"/>
        <end position="395"/>
    </location>
</feature>
<dbReference type="InterPro" id="IPR000477">
    <property type="entry name" value="RT_dom"/>
</dbReference>
<dbReference type="GO" id="GO:0003964">
    <property type="term" value="F:RNA-directed DNA polymerase activity"/>
    <property type="evidence" value="ECO:0007669"/>
    <property type="project" value="UniProtKB-KW"/>
</dbReference>
<feature type="domain" description="Reverse transcriptase" evidence="10">
    <location>
        <begin position="198"/>
        <end position="339"/>
    </location>
</feature>
<dbReference type="EC" id="2.7.7.49" evidence="1"/>
<dbReference type="PANTHER" id="PTHR34047:SF7">
    <property type="entry name" value="RNA-DIRECTED DNA POLYMERASE"/>
    <property type="match status" value="1"/>
</dbReference>
<dbReference type="EMBL" id="JACHIP010000003">
    <property type="protein sequence ID" value="MBB5057872.1"/>
    <property type="molecule type" value="Genomic_DNA"/>
</dbReference>
<evidence type="ECO:0000256" key="1">
    <source>
        <dbReference type="ARBA" id="ARBA00012493"/>
    </source>
</evidence>
<keyword evidence="2" id="KW-0808">Transferase</keyword>
<evidence type="ECO:0000313" key="11">
    <source>
        <dbReference type="EMBL" id="MBB5057872.1"/>
    </source>
</evidence>
<feature type="region of interest" description="Disordered" evidence="9">
    <location>
        <begin position="385"/>
        <end position="441"/>
    </location>
</feature>
<organism evidence="11 12">
    <name type="scientific">Granulicella aggregans</name>
    <dbReference type="NCBI Taxonomy" id="474949"/>
    <lineage>
        <taxon>Bacteria</taxon>
        <taxon>Pseudomonadati</taxon>
        <taxon>Acidobacteriota</taxon>
        <taxon>Terriglobia</taxon>
        <taxon>Terriglobales</taxon>
        <taxon>Acidobacteriaceae</taxon>
        <taxon>Granulicella</taxon>
    </lineage>
</organism>
<evidence type="ECO:0000256" key="3">
    <source>
        <dbReference type="ARBA" id="ARBA00022695"/>
    </source>
</evidence>
<dbReference type="GO" id="GO:0046872">
    <property type="term" value="F:metal ion binding"/>
    <property type="evidence" value="ECO:0007669"/>
    <property type="project" value="UniProtKB-KW"/>
</dbReference>
<comment type="caution">
    <text evidence="11">The sequence shown here is derived from an EMBL/GenBank/DDBJ whole genome shotgun (WGS) entry which is preliminary data.</text>
</comment>
<keyword evidence="12" id="KW-1185">Reference proteome</keyword>
<feature type="compositionally biased region" description="Low complexity" evidence="9">
    <location>
        <begin position="404"/>
        <end position="414"/>
    </location>
</feature>
<dbReference type="Proteomes" id="UP000540989">
    <property type="component" value="Unassembled WGS sequence"/>
</dbReference>
<sequence>MKELADRRGTGAALMRRHGAAELDWLEHSAAVTQGDESRRMAKPNPQVVKALARCVLAGECSAESIAGRLAEVLGRQRRWIAPFAARYIKAFGGKTRPRNREVVAFFLADRRFCRVYDRDLVAMMSVSRFTPAAEMQPIAAAKGWGIPAIRNVGGLAEWLGISLADLEWFADLGQYEFRQDEASKLHHYDYQFRLKALGAYRLIEAPKPRLKDLQRQVLTWMLDRVPPHPAAHGFVRGRSIQTFAEPHVGQAVVLRIDLKEFFPSIRAARVQALFRTMGYPEPVADLLGGICTASVPRYALREMRQALPLAEFQELKTTYRRRHLPQGGPTSPSLANLCAVQDGLPVGWAGGGRGSEIYALCGRSCVLRGRRICTECGAVWTSSRSDRDGRRIRGESPQNSSHAQGRAAGSRRAGGQREGQRGSALRRRVEGDSAQLRPVWAGEPGARLSRIVS</sequence>
<accession>A0A7W8E3S2</accession>
<dbReference type="PANTHER" id="PTHR34047">
    <property type="entry name" value="NUCLEAR INTRON MATURASE 1, MITOCHONDRIAL-RELATED"/>
    <property type="match status" value="1"/>
</dbReference>
<dbReference type="InterPro" id="IPR000123">
    <property type="entry name" value="Reverse_transcriptase_msDNA"/>
</dbReference>
<name>A0A7W8E3S2_9BACT</name>
<evidence type="ECO:0000256" key="7">
    <source>
        <dbReference type="ARBA" id="ARBA00034120"/>
    </source>
</evidence>
<dbReference type="CDD" id="cd03487">
    <property type="entry name" value="RT_Bac_retron_II"/>
    <property type="match status" value="1"/>
</dbReference>
<dbReference type="RefSeq" id="WP_184217037.1">
    <property type="nucleotide sequence ID" value="NZ_JACHIP010000003.1"/>
</dbReference>
<evidence type="ECO:0000256" key="6">
    <source>
        <dbReference type="ARBA" id="ARBA00022918"/>
    </source>
</evidence>
<protein>
    <recommendedName>
        <fullName evidence="1">RNA-directed DNA polymerase</fullName>
        <ecNumber evidence="1">2.7.7.49</ecNumber>
    </recommendedName>
</protein>
<comment type="similarity">
    <text evidence="7">Belongs to the bacterial reverse transcriptase family.</text>
</comment>
<proteinExistence type="inferred from homology"/>
<keyword evidence="6" id="KW-0695">RNA-directed DNA polymerase</keyword>
<evidence type="ECO:0000256" key="8">
    <source>
        <dbReference type="ARBA" id="ARBA00048173"/>
    </source>
</evidence>
<keyword evidence="3" id="KW-0548">Nucleotidyltransferase</keyword>
<dbReference type="InterPro" id="IPR051083">
    <property type="entry name" value="GrpII_Intron_Splice-Mob/Def"/>
</dbReference>
<dbReference type="Pfam" id="PF00078">
    <property type="entry name" value="RVT_1"/>
    <property type="match status" value="1"/>
</dbReference>
<evidence type="ECO:0000256" key="9">
    <source>
        <dbReference type="SAM" id="MobiDB-lite"/>
    </source>
</evidence>
<keyword evidence="5" id="KW-0460">Magnesium</keyword>
<evidence type="ECO:0000256" key="4">
    <source>
        <dbReference type="ARBA" id="ARBA00022723"/>
    </source>
</evidence>
<gene>
    <name evidence="11" type="ORF">HDF16_002578</name>
</gene>
<evidence type="ECO:0000256" key="2">
    <source>
        <dbReference type="ARBA" id="ARBA00022679"/>
    </source>
</evidence>
<evidence type="ECO:0000313" key="12">
    <source>
        <dbReference type="Proteomes" id="UP000540989"/>
    </source>
</evidence>
<evidence type="ECO:0000259" key="10">
    <source>
        <dbReference type="Pfam" id="PF00078"/>
    </source>
</evidence>
<dbReference type="GO" id="GO:0003723">
    <property type="term" value="F:RNA binding"/>
    <property type="evidence" value="ECO:0007669"/>
    <property type="project" value="InterPro"/>
</dbReference>
<reference evidence="11 12" key="1">
    <citation type="submission" date="2020-08" db="EMBL/GenBank/DDBJ databases">
        <title>Genomic Encyclopedia of Type Strains, Phase IV (KMG-V): Genome sequencing to study the core and pangenomes of soil and plant-associated prokaryotes.</title>
        <authorList>
            <person name="Whitman W."/>
        </authorList>
    </citation>
    <scope>NUCLEOTIDE SEQUENCE [LARGE SCALE GENOMIC DNA]</scope>
    <source>
        <strain evidence="11 12">M8UP14</strain>
    </source>
</reference>
<dbReference type="AlphaFoldDB" id="A0A7W8E3S2"/>
<keyword evidence="4" id="KW-0479">Metal-binding</keyword>
<comment type="catalytic activity">
    <reaction evidence="8">
        <text>DNA(n) + a 2'-deoxyribonucleoside 5'-triphosphate = DNA(n+1) + diphosphate</text>
        <dbReference type="Rhea" id="RHEA:22508"/>
        <dbReference type="Rhea" id="RHEA-COMP:17339"/>
        <dbReference type="Rhea" id="RHEA-COMP:17340"/>
        <dbReference type="ChEBI" id="CHEBI:33019"/>
        <dbReference type="ChEBI" id="CHEBI:61560"/>
        <dbReference type="ChEBI" id="CHEBI:173112"/>
        <dbReference type="EC" id="2.7.7.49"/>
    </reaction>
</comment>
<evidence type="ECO:0000256" key="5">
    <source>
        <dbReference type="ARBA" id="ARBA00022842"/>
    </source>
</evidence>